<dbReference type="Proteomes" id="UP000194151">
    <property type="component" value="Chromosome"/>
</dbReference>
<evidence type="ECO:0000313" key="2">
    <source>
        <dbReference type="Proteomes" id="UP000194151"/>
    </source>
</evidence>
<keyword evidence="2" id="KW-1185">Reference proteome</keyword>
<dbReference type="STRING" id="1416806.CAL12_22120"/>
<gene>
    <name evidence="1" type="ORF">CAL12_22120</name>
</gene>
<name>A0A1W6YQF2_9BORD</name>
<dbReference type="EMBL" id="CP021108">
    <property type="protein sequence ID" value="ARP83248.1"/>
    <property type="molecule type" value="Genomic_DNA"/>
</dbReference>
<reference evidence="1 2" key="1">
    <citation type="submission" date="2017-05" db="EMBL/GenBank/DDBJ databases">
        <title>Complete and WGS of Bordetella genogroups.</title>
        <authorList>
            <person name="Spilker T."/>
            <person name="LiPuma J."/>
        </authorList>
    </citation>
    <scope>NUCLEOTIDE SEQUENCE [LARGE SCALE GENOMIC DNA]</scope>
    <source>
        <strain evidence="1 2">AU19157</strain>
    </source>
</reference>
<evidence type="ECO:0000313" key="1">
    <source>
        <dbReference type="EMBL" id="ARP83248.1"/>
    </source>
</evidence>
<accession>A0A1W6YQF2</accession>
<proteinExistence type="predicted"/>
<sequence length="194" mass="20900">MGVGGGAYADAPGENWGKIIAEAIATNNEVTQSNGSSLSACNQEASRLIRRTRQINEARAEVGNFINLFPVQMGKEDNNPMLKDIEGILKDRESGRKKDEIEQPYDDKKLEVTSGMLAELGMTGLTGDSRKSDFETIRTKLDGYRDEVSSSQSMVASKQGLIVGNINQLQTGIQGLIKAAQSIAMGFARITGSV</sequence>
<protein>
    <submittedName>
        <fullName evidence="1">Uncharacterized protein</fullName>
    </submittedName>
</protein>
<dbReference type="AlphaFoldDB" id="A0A1W6YQF2"/>
<organism evidence="1 2">
    <name type="scientific">Bordetella genomosp. 8</name>
    <dbReference type="NCBI Taxonomy" id="1416806"/>
    <lineage>
        <taxon>Bacteria</taxon>
        <taxon>Pseudomonadati</taxon>
        <taxon>Pseudomonadota</taxon>
        <taxon>Betaproteobacteria</taxon>
        <taxon>Burkholderiales</taxon>
        <taxon>Alcaligenaceae</taxon>
        <taxon>Bordetella</taxon>
    </lineage>
</organism>
<dbReference type="KEGG" id="bgv:CAL12_22120"/>